<organism evidence="1 2">
    <name type="scientific">Paramormyrops kingsleyae</name>
    <dbReference type="NCBI Taxonomy" id="1676925"/>
    <lineage>
        <taxon>Eukaryota</taxon>
        <taxon>Metazoa</taxon>
        <taxon>Chordata</taxon>
        <taxon>Craniata</taxon>
        <taxon>Vertebrata</taxon>
        <taxon>Euteleostomi</taxon>
        <taxon>Actinopterygii</taxon>
        <taxon>Neopterygii</taxon>
        <taxon>Teleostei</taxon>
        <taxon>Osteoglossocephala</taxon>
        <taxon>Osteoglossomorpha</taxon>
        <taxon>Osteoglossiformes</taxon>
        <taxon>Mormyridae</taxon>
        <taxon>Paramormyrops</taxon>
    </lineage>
</organism>
<reference evidence="1" key="2">
    <citation type="submission" date="2025-09" db="UniProtKB">
        <authorList>
            <consortium name="Ensembl"/>
        </authorList>
    </citation>
    <scope>IDENTIFICATION</scope>
</reference>
<dbReference type="Proteomes" id="UP000261540">
    <property type="component" value="Unplaced"/>
</dbReference>
<keyword evidence="2" id="KW-1185">Reference proteome</keyword>
<dbReference type="AlphaFoldDB" id="A0A3B3S737"/>
<dbReference type="GeneTree" id="ENSGT00940000177713"/>
<sequence length="81" mass="8722">MCSSRTLLKPSMRPVGLPCASCVWKTNRGRRLAGGGGSPAPFAEGLAAELPTSSFSTKLELSRDLLFFFLSPNGILFIFRS</sequence>
<name>A0A3B3S737_9TELE</name>
<evidence type="ECO:0000313" key="2">
    <source>
        <dbReference type="Proteomes" id="UP000261540"/>
    </source>
</evidence>
<proteinExistence type="predicted"/>
<dbReference type="Ensembl" id="ENSPKIT00000007323.1">
    <property type="protein sequence ID" value="ENSPKIP00000026567.1"/>
    <property type="gene ID" value="ENSPKIG00000008998.1"/>
</dbReference>
<reference evidence="1" key="1">
    <citation type="submission" date="2025-08" db="UniProtKB">
        <authorList>
            <consortium name="Ensembl"/>
        </authorList>
    </citation>
    <scope>IDENTIFICATION</scope>
</reference>
<protein>
    <submittedName>
        <fullName evidence="1">Uncharacterized protein</fullName>
    </submittedName>
</protein>
<evidence type="ECO:0000313" key="1">
    <source>
        <dbReference type="Ensembl" id="ENSPKIP00000026567.1"/>
    </source>
</evidence>
<accession>A0A3B3S737</accession>